<feature type="coiled-coil region" evidence="1">
    <location>
        <begin position="103"/>
        <end position="151"/>
    </location>
</feature>
<dbReference type="Pfam" id="PF25443">
    <property type="entry name" value="ANG-1"/>
    <property type="match status" value="1"/>
</dbReference>
<evidence type="ECO:0000313" key="3">
    <source>
        <dbReference type="EMBL" id="KAK2095408.1"/>
    </source>
</evidence>
<protein>
    <recommendedName>
        <fullName evidence="2">Angiopoietin-1/2/4 domain-containing protein</fullName>
    </recommendedName>
</protein>
<evidence type="ECO:0000256" key="1">
    <source>
        <dbReference type="SAM" id="Coils"/>
    </source>
</evidence>
<sequence length="193" mass="22026">MEERCTGNDVRMQLSSVEPHMRLGLLVGRFGQRTNKLDISMLAEVALPADLDRENGKESMKGFRDKMKYEQYIKNTITSVNLNDSFLITTLNYGHLASDHYPGVATKKELDTLKEEKENLQSLVTRQTYIIYELEKQLSRATTNNTILQRQQLELMDTVHNLFNLCTQEGESMILSAGPSAVVFRIHDTVVNK</sequence>
<comment type="caution">
    <text evidence="3">The sequence shown here is derived from an EMBL/GenBank/DDBJ whole genome shotgun (WGS) entry which is preliminary data.</text>
</comment>
<gene>
    <name evidence="3" type="ORF">P7K49_026824</name>
</gene>
<dbReference type="InterPro" id="IPR057439">
    <property type="entry name" value="ANG-1/2/4"/>
</dbReference>
<organism evidence="3 4">
    <name type="scientific">Saguinus oedipus</name>
    <name type="common">Cotton-top tamarin</name>
    <name type="synonym">Oedipomidas oedipus</name>
    <dbReference type="NCBI Taxonomy" id="9490"/>
    <lineage>
        <taxon>Eukaryota</taxon>
        <taxon>Metazoa</taxon>
        <taxon>Chordata</taxon>
        <taxon>Craniata</taxon>
        <taxon>Vertebrata</taxon>
        <taxon>Euteleostomi</taxon>
        <taxon>Mammalia</taxon>
        <taxon>Eutheria</taxon>
        <taxon>Euarchontoglires</taxon>
        <taxon>Primates</taxon>
        <taxon>Haplorrhini</taxon>
        <taxon>Platyrrhini</taxon>
        <taxon>Cebidae</taxon>
        <taxon>Callitrichinae</taxon>
        <taxon>Saguinus</taxon>
    </lineage>
</organism>
<dbReference type="EMBL" id="JASSZA010000013">
    <property type="protein sequence ID" value="KAK2095408.1"/>
    <property type="molecule type" value="Genomic_DNA"/>
</dbReference>
<keyword evidence="4" id="KW-1185">Reference proteome</keyword>
<feature type="domain" description="Angiopoietin-1/2/4" evidence="2">
    <location>
        <begin position="107"/>
        <end position="165"/>
    </location>
</feature>
<reference evidence="3 4" key="1">
    <citation type="submission" date="2023-05" db="EMBL/GenBank/DDBJ databases">
        <title>B98-5 Cell Line De Novo Hybrid Assembly: An Optical Mapping Approach.</title>
        <authorList>
            <person name="Kananen K."/>
            <person name="Auerbach J.A."/>
            <person name="Kautto E."/>
            <person name="Blachly J.S."/>
        </authorList>
    </citation>
    <scope>NUCLEOTIDE SEQUENCE [LARGE SCALE GENOMIC DNA]</scope>
    <source>
        <strain evidence="3">B95-8</strain>
        <tissue evidence="3">Cell line</tissue>
    </source>
</reference>
<accession>A0ABQ9UFR7</accession>
<dbReference type="Proteomes" id="UP001266305">
    <property type="component" value="Unassembled WGS sequence"/>
</dbReference>
<proteinExistence type="predicted"/>
<keyword evidence="1" id="KW-0175">Coiled coil</keyword>
<name>A0ABQ9UFR7_SAGOE</name>
<evidence type="ECO:0000259" key="2">
    <source>
        <dbReference type="Pfam" id="PF25443"/>
    </source>
</evidence>
<evidence type="ECO:0000313" key="4">
    <source>
        <dbReference type="Proteomes" id="UP001266305"/>
    </source>
</evidence>